<reference evidence="2 3" key="2">
    <citation type="submission" date="2018-12" db="EMBL/GenBank/DDBJ databases">
        <title>Nakamurella antarcticus sp. nov., isolated from Antarctica South Shetland Islands soil.</title>
        <authorList>
            <person name="Peng F."/>
        </authorList>
    </citation>
    <scope>NUCLEOTIDE SEQUENCE [LARGE SCALE GENOMIC DNA]</scope>
    <source>
        <strain evidence="2 3">S14-144</strain>
    </source>
</reference>
<feature type="domain" description="DUF1707" evidence="1">
    <location>
        <begin position="11"/>
        <end position="63"/>
    </location>
</feature>
<dbReference type="OrthoDB" id="4772576at2"/>
<dbReference type="InterPro" id="IPR012551">
    <property type="entry name" value="DUF1707_SHOCT-like"/>
</dbReference>
<dbReference type="PANTHER" id="PTHR40763">
    <property type="entry name" value="MEMBRANE PROTEIN-RELATED"/>
    <property type="match status" value="1"/>
</dbReference>
<evidence type="ECO:0000313" key="3">
    <source>
        <dbReference type="Proteomes" id="UP000268084"/>
    </source>
</evidence>
<protein>
    <submittedName>
        <fullName evidence="2">DUF1707 domain-containing protein</fullName>
    </submittedName>
</protein>
<dbReference type="PANTHER" id="PTHR40763:SF5">
    <property type="entry name" value="MEMBRANE PROTEIN"/>
    <property type="match status" value="1"/>
</dbReference>
<gene>
    <name evidence="2" type="ORF">EH165_01505</name>
</gene>
<evidence type="ECO:0000313" key="2">
    <source>
        <dbReference type="EMBL" id="AZI57040.1"/>
    </source>
</evidence>
<dbReference type="Proteomes" id="UP000268084">
    <property type="component" value="Chromosome"/>
</dbReference>
<proteinExistence type="predicted"/>
<dbReference type="RefSeq" id="WP_124797725.1">
    <property type="nucleotide sequence ID" value="NZ_CP034170.1"/>
</dbReference>
<reference evidence="2 3" key="1">
    <citation type="submission" date="2018-11" db="EMBL/GenBank/DDBJ databases">
        <authorList>
            <person name="Da X."/>
        </authorList>
    </citation>
    <scope>NUCLEOTIDE SEQUENCE [LARGE SCALE GENOMIC DNA]</scope>
    <source>
        <strain evidence="2 3">S14-144</strain>
    </source>
</reference>
<sequence>MSASSINPRDLRVSDAERSHVMAILEKATGRGLLTLNEYSDRSAAAVTAKTRAELNSVLVDLPGILVAGRELHPPTSP</sequence>
<organism evidence="2 3">
    <name type="scientific">Nakamurella antarctica</name>
    <dbReference type="NCBI Taxonomy" id="1902245"/>
    <lineage>
        <taxon>Bacteria</taxon>
        <taxon>Bacillati</taxon>
        <taxon>Actinomycetota</taxon>
        <taxon>Actinomycetes</taxon>
        <taxon>Nakamurellales</taxon>
        <taxon>Nakamurellaceae</taxon>
        <taxon>Nakamurella</taxon>
    </lineage>
</organism>
<dbReference type="AlphaFoldDB" id="A0A3G8ZIK2"/>
<dbReference type="EMBL" id="CP034170">
    <property type="protein sequence ID" value="AZI57040.1"/>
    <property type="molecule type" value="Genomic_DNA"/>
</dbReference>
<dbReference type="Pfam" id="PF08044">
    <property type="entry name" value="DUF1707"/>
    <property type="match status" value="1"/>
</dbReference>
<name>A0A3G8ZIK2_9ACTN</name>
<evidence type="ECO:0000259" key="1">
    <source>
        <dbReference type="Pfam" id="PF08044"/>
    </source>
</evidence>
<keyword evidence="3" id="KW-1185">Reference proteome</keyword>
<accession>A0A3G8ZIK2</accession>
<dbReference type="KEGG" id="nak:EH165_01505"/>